<keyword evidence="2" id="KW-1185">Reference proteome</keyword>
<evidence type="ECO:0000313" key="2">
    <source>
        <dbReference type="Proteomes" id="UP000024635"/>
    </source>
</evidence>
<dbReference type="AlphaFoldDB" id="A0A016VGG3"/>
<evidence type="ECO:0000313" key="1">
    <source>
        <dbReference type="EMBL" id="EYC26391.1"/>
    </source>
</evidence>
<dbReference type="EMBL" id="JARK01001346">
    <property type="protein sequence ID" value="EYC26391.1"/>
    <property type="molecule type" value="Genomic_DNA"/>
</dbReference>
<gene>
    <name evidence="1" type="primary">Acey_s0010.g1129</name>
    <name evidence="1" type="ORF">Y032_0010g1129</name>
</gene>
<dbReference type="Proteomes" id="UP000024635">
    <property type="component" value="Unassembled WGS sequence"/>
</dbReference>
<proteinExistence type="predicted"/>
<protein>
    <submittedName>
        <fullName evidence="1">Uncharacterized protein</fullName>
    </submittedName>
</protein>
<name>A0A016VGG3_9BILA</name>
<reference evidence="2" key="1">
    <citation type="journal article" date="2015" name="Nat. Genet.">
        <title>The genome and transcriptome of the zoonotic hookworm Ancylostoma ceylanicum identify infection-specific gene families.</title>
        <authorList>
            <person name="Schwarz E.M."/>
            <person name="Hu Y."/>
            <person name="Antoshechkin I."/>
            <person name="Miller M.M."/>
            <person name="Sternberg P.W."/>
            <person name="Aroian R.V."/>
        </authorList>
    </citation>
    <scope>NUCLEOTIDE SEQUENCE</scope>
    <source>
        <strain evidence="2">HY135</strain>
    </source>
</reference>
<accession>A0A016VGG3</accession>
<organism evidence="1 2">
    <name type="scientific">Ancylostoma ceylanicum</name>
    <dbReference type="NCBI Taxonomy" id="53326"/>
    <lineage>
        <taxon>Eukaryota</taxon>
        <taxon>Metazoa</taxon>
        <taxon>Ecdysozoa</taxon>
        <taxon>Nematoda</taxon>
        <taxon>Chromadorea</taxon>
        <taxon>Rhabditida</taxon>
        <taxon>Rhabditina</taxon>
        <taxon>Rhabditomorpha</taxon>
        <taxon>Strongyloidea</taxon>
        <taxon>Ancylostomatidae</taxon>
        <taxon>Ancylostomatinae</taxon>
        <taxon>Ancylostoma</taxon>
    </lineage>
</organism>
<comment type="caution">
    <text evidence="1">The sequence shown here is derived from an EMBL/GenBank/DDBJ whole genome shotgun (WGS) entry which is preliminary data.</text>
</comment>
<sequence>MRLSGARIHLRMIFDEDRSMRHEILNEKSAAIARPQARATAMRLRCDWPLFFIVSSHARQSDASSINCPYSL</sequence>